<dbReference type="EMBL" id="NCSJ02000150">
    <property type="protein sequence ID" value="RFU28799.1"/>
    <property type="molecule type" value="Genomic_DNA"/>
</dbReference>
<evidence type="ECO:0000313" key="8">
    <source>
        <dbReference type="Proteomes" id="UP000258309"/>
    </source>
</evidence>
<keyword evidence="6" id="KW-0560">Oxidoreductase</keyword>
<dbReference type="GO" id="GO:0020037">
    <property type="term" value="F:heme binding"/>
    <property type="evidence" value="ECO:0007669"/>
    <property type="project" value="InterPro"/>
</dbReference>
<keyword evidence="3 5" id="KW-0479">Metal-binding</keyword>
<accession>A0A3E2H5Z9</accession>
<evidence type="ECO:0000256" key="1">
    <source>
        <dbReference type="ARBA" id="ARBA00001971"/>
    </source>
</evidence>
<name>A0A3E2H5Z9_SCYLI</name>
<comment type="caution">
    <text evidence="7">The sequence shown here is derived from an EMBL/GenBank/DDBJ whole genome shotgun (WGS) entry which is preliminary data.</text>
</comment>
<dbReference type="Pfam" id="PF00067">
    <property type="entry name" value="p450"/>
    <property type="match status" value="1"/>
</dbReference>
<dbReference type="AlphaFoldDB" id="A0A3E2H5Z9"/>
<dbReference type="Proteomes" id="UP000258309">
    <property type="component" value="Unassembled WGS sequence"/>
</dbReference>
<proteinExistence type="inferred from homology"/>
<gene>
    <name evidence="7" type="ORF">B7463_g7536</name>
</gene>
<dbReference type="InterPro" id="IPR002401">
    <property type="entry name" value="Cyt_P450_E_grp-I"/>
</dbReference>
<evidence type="ECO:0000256" key="2">
    <source>
        <dbReference type="ARBA" id="ARBA00010617"/>
    </source>
</evidence>
<dbReference type="PROSITE" id="PS00086">
    <property type="entry name" value="CYTOCHROME_P450"/>
    <property type="match status" value="1"/>
</dbReference>
<keyword evidence="4 5" id="KW-0408">Iron</keyword>
<dbReference type="Gene3D" id="1.10.630.10">
    <property type="entry name" value="Cytochrome P450"/>
    <property type="match status" value="1"/>
</dbReference>
<dbReference type="InterPro" id="IPR050121">
    <property type="entry name" value="Cytochrome_P450_monoxygenase"/>
</dbReference>
<evidence type="ECO:0008006" key="9">
    <source>
        <dbReference type="Google" id="ProtNLM"/>
    </source>
</evidence>
<dbReference type="PRINTS" id="PR00463">
    <property type="entry name" value="EP450I"/>
</dbReference>
<dbReference type="GO" id="GO:0005506">
    <property type="term" value="F:iron ion binding"/>
    <property type="evidence" value="ECO:0007669"/>
    <property type="project" value="InterPro"/>
</dbReference>
<dbReference type="GO" id="GO:0016705">
    <property type="term" value="F:oxidoreductase activity, acting on paired donors, with incorporation or reduction of molecular oxygen"/>
    <property type="evidence" value="ECO:0007669"/>
    <property type="project" value="InterPro"/>
</dbReference>
<reference evidence="7 8" key="1">
    <citation type="submission" date="2018-05" db="EMBL/GenBank/DDBJ databases">
        <title>Draft genome sequence of Scytalidium lignicola DSM 105466, a ubiquitous saprotrophic fungus.</title>
        <authorList>
            <person name="Buettner E."/>
            <person name="Gebauer A.M."/>
            <person name="Hofrichter M."/>
            <person name="Liers C."/>
            <person name="Kellner H."/>
        </authorList>
    </citation>
    <scope>NUCLEOTIDE SEQUENCE [LARGE SCALE GENOMIC DNA]</scope>
    <source>
        <strain evidence="7 8">DSM 105466</strain>
    </source>
</reference>
<dbReference type="PRINTS" id="PR00385">
    <property type="entry name" value="P450"/>
</dbReference>
<dbReference type="SUPFAM" id="SSF48264">
    <property type="entry name" value="Cytochrome P450"/>
    <property type="match status" value="1"/>
</dbReference>
<evidence type="ECO:0000256" key="5">
    <source>
        <dbReference type="PIRSR" id="PIRSR602401-1"/>
    </source>
</evidence>
<dbReference type="InterPro" id="IPR036396">
    <property type="entry name" value="Cyt_P450_sf"/>
</dbReference>
<comment type="similarity">
    <text evidence="2 6">Belongs to the cytochrome P450 family.</text>
</comment>
<keyword evidence="5 6" id="KW-0349">Heme</keyword>
<evidence type="ECO:0000256" key="4">
    <source>
        <dbReference type="ARBA" id="ARBA00023004"/>
    </source>
</evidence>
<evidence type="ECO:0000313" key="7">
    <source>
        <dbReference type="EMBL" id="RFU28799.1"/>
    </source>
</evidence>
<sequence>MSSSSALHSLAIASRIQAGLLDLGILRTSICLVGIWLLCQVGQIVYSVYFGPLSKLPGPKIAAATNLWLLNRLYQYRKNRSINDCFEEYGPIVRIGPNKVALNTEQDIKTVYAIGTKFVKSKWYLTWSLMGYDNVFTFTNPKQHADRRRITARLMAKNSVVLYLDDISQHIQDFIRLCRKSAVEGSPINFMHLYRYMALDVLGSAALGKSFDLMKTGQSHPFVHDLDACVMAIPPRGYLPSWLWWFIKRIPSKQWQFELGGEERIFNYSSDIIEEKIQRASENGGKLNERDANTIVGRYIEHRDDDGKPLPRGEINAELGNIYFAGTDTTSNTLCFLSWELAIKPEIQARLFAELKEKMPVHDAVPALEDVETWPFLNAVINETLRKYAAAPSQLERVVPPGGVVLHGHYLPEDTIVGVQAFSIHRKKDVFPDPETFNPDRWLNATEEMKRHFMPFGLGSRICLGMHIAMLEMRLAVASLVRQFELRPLPTQDPAAMEMKDFWLVFPAGKTLELTTIPRGQ</sequence>
<dbReference type="PANTHER" id="PTHR24305">
    <property type="entry name" value="CYTOCHROME P450"/>
    <property type="match status" value="1"/>
</dbReference>
<evidence type="ECO:0000256" key="3">
    <source>
        <dbReference type="ARBA" id="ARBA00022723"/>
    </source>
</evidence>
<comment type="cofactor">
    <cofactor evidence="1 5">
        <name>heme</name>
        <dbReference type="ChEBI" id="CHEBI:30413"/>
    </cofactor>
</comment>
<feature type="binding site" description="axial binding residue" evidence="5">
    <location>
        <position position="463"/>
    </location>
    <ligand>
        <name>heme</name>
        <dbReference type="ChEBI" id="CHEBI:30413"/>
    </ligand>
    <ligandPart>
        <name>Fe</name>
        <dbReference type="ChEBI" id="CHEBI:18248"/>
    </ligandPart>
</feature>
<feature type="non-terminal residue" evidence="7">
    <location>
        <position position="1"/>
    </location>
</feature>
<evidence type="ECO:0000256" key="6">
    <source>
        <dbReference type="RuleBase" id="RU000461"/>
    </source>
</evidence>
<keyword evidence="6" id="KW-0503">Monooxygenase</keyword>
<protein>
    <recommendedName>
        <fullName evidence="9">Cytochrome P450</fullName>
    </recommendedName>
</protein>
<dbReference type="PANTHER" id="PTHR24305:SF166">
    <property type="entry name" value="CYTOCHROME P450 12A4, MITOCHONDRIAL-RELATED"/>
    <property type="match status" value="1"/>
</dbReference>
<dbReference type="InterPro" id="IPR001128">
    <property type="entry name" value="Cyt_P450"/>
</dbReference>
<dbReference type="OrthoDB" id="1470350at2759"/>
<feature type="non-terminal residue" evidence="7">
    <location>
        <position position="521"/>
    </location>
</feature>
<dbReference type="GO" id="GO:0004497">
    <property type="term" value="F:monooxygenase activity"/>
    <property type="evidence" value="ECO:0007669"/>
    <property type="project" value="UniProtKB-KW"/>
</dbReference>
<dbReference type="STRING" id="5539.A0A3E2H5Z9"/>
<dbReference type="InterPro" id="IPR017972">
    <property type="entry name" value="Cyt_P450_CS"/>
</dbReference>
<keyword evidence="8" id="KW-1185">Reference proteome</keyword>
<organism evidence="7 8">
    <name type="scientific">Scytalidium lignicola</name>
    <name type="common">Hyphomycete</name>
    <dbReference type="NCBI Taxonomy" id="5539"/>
    <lineage>
        <taxon>Eukaryota</taxon>
        <taxon>Fungi</taxon>
        <taxon>Dikarya</taxon>
        <taxon>Ascomycota</taxon>
        <taxon>Pezizomycotina</taxon>
        <taxon>Leotiomycetes</taxon>
        <taxon>Leotiomycetes incertae sedis</taxon>
        <taxon>Scytalidium</taxon>
    </lineage>
</organism>